<evidence type="ECO:0000256" key="14">
    <source>
        <dbReference type="SAM" id="MobiDB-lite"/>
    </source>
</evidence>
<keyword evidence="7 12" id="KW-0460">Magnesium</keyword>
<keyword evidence="6 12" id="KW-0479">Metal-binding</keyword>
<feature type="region of interest" description="Disordered" evidence="14">
    <location>
        <begin position="326"/>
        <end position="350"/>
    </location>
</feature>
<dbReference type="PANTHER" id="PTHR21371:SF1">
    <property type="entry name" value="KETOL-ACID REDUCTOISOMERASE, MITOCHONDRIAL"/>
    <property type="match status" value="1"/>
</dbReference>
<dbReference type="InterPro" id="IPR000506">
    <property type="entry name" value="KARI_C"/>
</dbReference>
<comment type="catalytic activity">
    <reaction evidence="11 12">
        <text>(2R)-2,3-dihydroxy-3-methylbutanoate + NADP(+) = (2S)-2-acetolactate + NADPH + H(+)</text>
        <dbReference type="Rhea" id="RHEA:22068"/>
        <dbReference type="ChEBI" id="CHEBI:15378"/>
        <dbReference type="ChEBI" id="CHEBI:49072"/>
        <dbReference type="ChEBI" id="CHEBI:57783"/>
        <dbReference type="ChEBI" id="CHEBI:58349"/>
        <dbReference type="ChEBI" id="CHEBI:58476"/>
        <dbReference type="EC" id="1.1.1.86"/>
    </reaction>
</comment>
<evidence type="ECO:0000256" key="13">
    <source>
        <dbReference type="PROSITE-ProRule" id="PRU01198"/>
    </source>
</evidence>
<evidence type="ECO:0000313" key="18">
    <source>
        <dbReference type="Proteomes" id="UP000315037"/>
    </source>
</evidence>
<comment type="similarity">
    <text evidence="4 12 13">Belongs to the ketol-acid reductoisomerase family.</text>
</comment>
<dbReference type="SUPFAM" id="SSF51735">
    <property type="entry name" value="NAD(P)-binding Rossmann-fold domains"/>
    <property type="match status" value="1"/>
</dbReference>
<dbReference type="HAMAP" id="MF_00435">
    <property type="entry name" value="IlvC"/>
    <property type="match status" value="1"/>
</dbReference>
<feature type="binding site" evidence="12 13">
    <location>
        <position position="231"/>
    </location>
    <ligand>
        <name>Mg(2+)</name>
        <dbReference type="ChEBI" id="CHEBI:18420"/>
        <label>2</label>
    </ligand>
</feature>
<dbReference type="Proteomes" id="UP000315037">
    <property type="component" value="Unassembled WGS sequence"/>
</dbReference>
<dbReference type="GO" id="GO:0004455">
    <property type="term" value="F:ketol-acid reductoisomerase activity"/>
    <property type="evidence" value="ECO:0007669"/>
    <property type="project" value="UniProtKB-UniRule"/>
</dbReference>
<dbReference type="GO" id="GO:0009099">
    <property type="term" value="P:L-valine biosynthetic process"/>
    <property type="evidence" value="ECO:0007669"/>
    <property type="project" value="UniProtKB-UniRule"/>
</dbReference>
<dbReference type="EMBL" id="SORZ01000002">
    <property type="protein sequence ID" value="TPW34010.1"/>
    <property type="molecule type" value="Genomic_DNA"/>
</dbReference>
<feature type="domain" description="KARI C-terminal knotted" evidence="16">
    <location>
        <begin position="183"/>
        <end position="328"/>
    </location>
</feature>
<comment type="pathway">
    <text evidence="2 12">Amino-acid biosynthesis; L-valine biosynthesis; L-valine from pyruvate: step 2/4.</text>
</comment>
<feature type="domain" description="KARI N-terminal Rossmann" evidence="15">
    <location>
        <begin position="1"/>
        <end position="182"/>
    </location>
</feature>
<dbReference type="GO" id="GO:0000287">
    <property type="term" value="F:magnesium ion binding"/>
    <property type="evidence" value="ECO:0007669"/>
    <property type="project" value="UniProtKB-UniRule"/>
</dbReference>
<feature type="binding site" evidence="12 13">
    <location>
        <position position="227"/>
    </location>
    <ligand>
        <name>Mg(2+)</name>
        <dbReference type="ChEBI" id="CHEBI:18420"/>
        <label>2</label>
    </ligand>
</feature>
<comment type="caution">
    <text evidence="17">The sequence shown here is derived from an EMBL/GenBank/DDBJ whole genome shotgun (WGS) entry which is preliminary data.</text>
</comment>
<dbReference type="Gene3D" id="3.40.50.720">
    <property type="entry name" value="NAD(P)-binding Rossmann-like Domain"/>
    <property type="match status" value="1"/>
</dbReference>
<sequence length="350" mass="36917">MRVYYDRDADVSLICTRRVAVIGYGSQGAAQAANLRDSGVTEMVIGLRPGSPSAERARADGFEVVTPEEAAQWADVVMVMTPDEGHGTLYRDVLAPRLRQGAALGFAHGLAVHYGLIEPRADLDVFLIGPKGPGTAVRQEYLKGGGVMALVAVAQNASGQALELALAYAAANGMGRAGIIETTFREETETDLFGEQAVLCGGAMELVKAGFETLVEAGYAPEMAYLECVHELKLVVDLLYAGGLPHASSTISNTAEYGAYVSGPRVITDAARQGMKDVLADIQNGTFVRNFLLETQSGSVGMKAARRRDRAQLMEQVGSRLRRMIPGLDAAQADPQAEPSAGSVSPGAGD</sequence>
<feature type="active site" evidence="12">
    <location>
        <position position="108"/>
    </location>
</feature>
<dbReference type="FunFam" id="3.40.50.720:FF:000023">
    <property type="entry name" value="Ketol-acid reductoisomerase (NADP(+))"/>
    <property type="match status" value="1"/>
</dbReference>
<keyword evidence="5 12" id="KW-0028">Amino-acid biosynthesis</keyword>
<keyword evidence="8 12" id="KW-0521">NADP</keyword>
<dbReference type="UniPathway" id="UPA00047">
    <property type="reaction ID" value="UER00056"/>
</dbReference>
<evidence type="ECO:0000256" key="4">
    <source>
        <dbReference type="ARBA" id="ARBA00010318"/>
    </source>
</evidence>
<dbReference type="SUPFAM" id="SSF48179">
    <property type="entry name" value="6-phosphogluconate dehydrogenase C-terminal domain-like"/>
    <property type="match status" value="1"/>
</dbReference>
<dbReference type="InterPro" id="IPR036291">
    <property type="entry name" value="NAD(P)-bd_dom_sf"/>
</dbReference>
<feature type="binding site" evidence="12 13">
    <location>
        <position position="195"/>
    </location>
    <ligand>
        <name>Mg(2+)</name>
        <dbReference type="ChEBI" id="CHEBI:18420"/>
        <label>1</label>
    </ligand>
</feature>
<evidence type="ECO:0000313" key="17">
    <source>
        <dbReference type="EMBL" id="TPW34010.1"/>
    </source>
</evidence>
<dbReference type="Pfam" id="PF07991">
    <property type="entry name" value="KARI_N"/>
    <property type="match status" value="1"/>
</dbReference>
<proteinExistence type="inferred from homology"/>
<evidence type="ECO:0000256" key="8">
    <source>
        <dbReference type="ARBA" id="ARBA00022857"/>
    </source>
</evidence>
<evidence type="ECO:0000256" key="10">
    <source>
        <dbReference type="ARBA" id="ARBA00023304"/>
    </source>
</evidence>
<comment type="pathway">
    <text evidence="3 12">Amino-acid biosynthesis; L-isoleucine biosynthesis; L-isoleucine from 2-oxobutanoate: step 2/4.</text>
</comment>
<dbReference type="InterPro" id="IPR013023">
    <property type="entry name" value="KARI"/>
</dbReference>
<evidence type="ECO:0000256" key="1">
    <source>
        <dbReference type="ARBA" id="ARBA00002172"/>
    </source>
</evidence>
<name>A0A506UL08_9PROT</name>
<dbReference type="GO" id="GO:0050661">
    <property type="term" value="F:NADP binding"/>
    <property type="evidence" value="ECO:0007669"/>
    <property type="project" value="InterPro"/>
</dbReference>
<keyword evidence="18" id="KW-1185">Reference proteome</keyword>
<dbReference type="RefSeq" id="WP_165600697.1">
    <property type="nucleotide sequence ID" value="NZ_SORZ01000002.1"/>
</dbReference>
<feature type="binding site" evidence="12 13">
    <location>
        <position position="191"/>
    </location>
    <ligand>
        <name>Mg(2+)</name>
        <dbReference type="ChEBI" id="CHEBI:18420"/>
        <label>2</label>
    </ligand>
</feature>
<keyword evidence="9 12" id="KW-0560">Oxidoreductase</keyword>
<evidence type="ECO:0000259" key="16">
    <source>
        <dbReference type="PROSITE" id="PS51851"/>
    </source>
</evidence>
<dbReference type="InterPro" id="IPR014359">
    <property type="entry name" value="KARI_prok"/>
</dbReference>
<evidence type="ECO:0000256" key="6">
    <source>
        <dbReference type="ARBA" id="ARBA00022723"/>
    </source>
</evidence>
<evidence type="ECO:0000256" key="9">
    <source>
        <dbReference type="ARBA" id="ARBA00023002"/>
    </source>
</evidence>
<protein>
    <recommendedName>
        <fullName evidence="12">Ketol-acid reductoisomerase (NADP(+))</fullName>
        <shortName evidence="12">KARI</shortName>
        <ecNumber evidence="12">1.1.1.86</ecNumber>
    </recommendedName>
    <alternativeName>
        <fullName evidence="12">Acetohydroxy-acid isomeroreductase</fullName>
        <shortName evidence="12">AHIR</shortName>
    </alternativeName>
    <alternativeName>
        <fullName evidence="12">Alpha-keto-beta-hydroxylacyl reductoisomerase</fullName>
    </alternativeName>
</protein>
<dbReference type="NCBIfam" id="TIGR00465">
    <property type="entry name" value="ilvC"/>
    <property type="match status" value="1"/>
</dbReference>
<dbReference type="Pfam" id="PF01450">
    <property type="entry name" value="KARI_C"/>
    <property type="match status" value="1"/>
</dbReference>
<evidence type="ECO:0000256" key="11">
    <source>
        <dbReference type="ARBA" id="ARBA00049021"/>
    </source>
</evidence>
<evidence type="ECO:0000256" key="5">
    <source>
        <dbReference type="ARBA" id="ARBA00022605"/>
    </source>
</evidence>
<organism evidence="17 18">
    <name type="scientific">Oecophyllibacter saccharovorans</name>
    <dbReference type="NCBI Taxonomy" id="2558360"/>
    <lineage>
        <taxon>Bacteria</taxon>
        <taxon>Pseudomonadati</taxon>
        <taxon>Pseudomonadota</taxon>
        <taxon>Alphaproteobacteria</taxon>
        <taxon>Acetobacterales</taxon>
        <taxon>Acetobacteraceae</taxon>
        <taxon>Oecophyllibacter</taxon>
    </lineage>
</organism>
<dbReference type="AlphaFoldDB" id="A0A506UL08"/>
<comment type="catalytic activity">
    <reaction evidence="12">
        <text>(2R,3R)-2,3-dihydroxy-3-methylpentanoate + NADP(+) = (S)-2-ethyl-2-hydroxy-3-oxobutanoate + NADPH + H(+)</text>
        <dbReference type="Rhea" id="RHEA:13493"/>
        <dbReference type="ChEBI" id="CHEBI:15378"/>
        <dbReference type="ChEBI" id="CHEBI:49256"/>
        <dbReference type="ChEBI" id="CHEBI:49258"/>
        <dbReference type="ChEBI" id="CHEBI:57783"/>
        <dbReference type="ChEBI" id="CHEBI:58349"/>
        <dbReference type="EC" id="1.1.1.86"/>
    </reaction>
</comment>
<accession>A0A506UL08</accession>
<evidence type="ECO:0000256" key="12">
    <source>
        <dbReference type="HAMAP-Rule" id="MF_00435"/>
    </source>
</evidence>
<evidence type="ECO:0000256" key="2">
    <source>
        <dbReference type="ARBA" id="ARBA00004864"/>
    </source>
</evidence>
<feature type="binding site" evidence="12 13">
    <location>
        <position position="252"/>
    </location>
    <ligand>
        <name>substrate</name>
    </ligand>
</feature>
<keyword evidence="10 12" id="KW-0100">Branched-chain amino acid biosynthesis</keyword>
<comment type="function">
    <text evidence="1 12">Involved in the biosynthesis of branched-chain amino acids (BCAA). Catalyzes an alkyl-migration followed by a ketol-acid reduction of (S)-2-acetolactate (S2AL) to yield (R)-2,3-dihydroxy-isovalerate. In the isomerase reaction, S2AL is rearranged via a Mg-dependent methyl migration to produce 3-hydroxy-3-methyl-2-ketobutyrate (HMKB). In the reductase reaction, this 2-ketoacid undergoes a metal-dependent reduction by NADPH to yield (R)-2,3-dihydroxy-isovalerate.</text>
</comment>
<dbReference type="PROSITE" id="PS51851">
    <property type="entry name" value="KARI_C"/>
    <property type="match status" value="1"/>
</dbReference>
<comment type="caution">
    <text evidence="12">Lacks conserved residue(s) required for the propagation of feature annotation.</text>
</comment>
<dbReference type="EC" id="1.1.1.86" evidence="12"/>
<dbReference type="PANTHER" id="PTHR21371">
    <property type="entry name" value="KETOL-ACID REDUCTOISOMERASE, MITOCHONDRIAL"/>
    <property type="match status" value="1"/>
</dbReference>
<feature type="binding site" evidence="12 13">
    <location>
        <position position="191"/>
    </location>
    <ligand>
        <name>Mg(2+)</name>
        <dbReference type="ChEBI" id="CHEBI:18420"/>
        <label>1</label>
    </ligand>
</feature>
<dbReference type="NCBIfam" id="NF004017">
    <property type="entry name" value="PRK05479.1"/>
    <property type="match status" value="1"/>
</dbReference>
<comment type="cofactor">
    <cofactor evidence="12">
        <name>Mg(2+)</name>
        <dbReference type="ChEBI" id="CHEBI:18420"/>
    </cofactor>
    <text evidence="12">Binds 2 magnesium ions per subunit.</text>
</comment>
<evidence type="ECO:0000256" key="3">
    <source>
        <dbReference type="ARBA" id="ARBA00004885"/>
    </source>
</evidence>
<feature type="binding site" evidence="12">
    <location>
        <begin position="24"/>
        <end position="27"/>
    </location>
    <ligand>
        <name>NADP(+)</name>
        <dbReference type="ChEBI" id="CHEBI:58349"/>
    </ligand>
</feature>
<dbReference type="GO" id="GO:0009097">
    <property type="term" value="P:isoleucine biosynthetic process"/>
    <property type="evidence" value="ECO:0007669"/>
    <property type="project" value="UniProtKB-UniRule"/>
</dbReference>
<dbReference type="Gene3D" id="6.10.240.10">
    <property type="match status" value="1"/>
</dbReference>
<dbReference type="InterPro" id="IPR008927">
    <property type="entry name" value="6-PGluconate_DH-like_C_sf"/>
</dbReference>
<evidence type="ECO:0000256" key="7">
    <source>
        <dbReference type="ARBA" id="ARBA00022842"/>
    </source>
</evidence>
<reference evidence="17 18" key="1">
    <citation type="submission" date="2019-03" db="EMBL/GenBank/DDBJ databases">
        <title>The complete genome sequence of Neokomagataea sp. Jb2 NBRC113641.</title>
        <authorList>
            <person name="Chua K.-O."/>
            <person name="Chan K.-G."/>
            <person name="See-Too W.-S."/>
        </authorList>
    </citation>
    <scope>NUCLEOTIDE SEQUENCE [LARGE SCALE GENOMIC DNA]</scope>
    <source>
        <strain evidence="17 18">Jb2</strain>
    </source>
</reference>
<dbReference type="PROSITE" id="PS51850">
    <property type="entry name" value="KARI_N"/>
    <property type="match status" value="1"/>
</dbReference>
<evidence type="ECO:0000259" key="15">
    <source>
        <dbReference type="PROSITE" id="PS51850"/>
    </source>
</evidence>
<dbReference type="GO" id="GO:0016853">
    <property type="term" value="F:isomerase activity"/>
    <property type="evidence" value="ECO:0007669"/>
    <property type="project" value="UniProtKB-KW"/>
</dbReference>
<dbReference type="GO" id="GO:0005829">
    <property type="term" value="C:cytosol"/>
    <property type="evidence" value="ECO:0007669"/>
    <property type="project" value="TreeGrafter"/>
</dbReference>
<feature type="binding site" evidence="12">
    <location>
        <position position="134"/>
    </location>
    <ligand>
        <name>NADP(+)</name>
        <dbReference type="ChEBI" id="CHEBI:58349"/>
    </ligand>
</feature>
<dbReference type="PIRSF" id="PIRSF000116">
    <property type="entry name" value="IlvC_gammaproteo"/>
    <property type="match status" value="1"/>
</dbReference>
<feature type="binding site" evidence="12">
    <location>
        <position position="48"/>
    </location>
    <ligand>
        <name>NADP(+)</name>
        <dbReference type="ChEBI" id="CHEBI:58349"/>
    </ligand>
</feature>
<feature type="binding site" evidence="12">
    <location>
        <position position="51"/>
    </location>
    <ligand>
        <name>NADP(+)</name>
        <dbReference type="ChEBI" id="CHEBI:58349"/>
    </ligand>
</feature>
<dbReference type="UniPathway" id="UPA00049">
    <property type="reaction ID" value="UER00060"/>
</dbReference>
<gene>
    <name evidence="12 17" type="primary">ilvC</name>
    <name evidence="17" type="ORF">E3202_05470</name>
</gene>
<dbReference type="InterPro" id="IPR013116">
    <property type="entry name" value="KARI_N"/>
</dbReference>
<feature type="binding site" evidence="12">
    <location>
        <position position="53"/>
    </location>
    <ligand>
        <name>NADP(+)</name>
        <dbReference type="ChEBI" id="CHEBI:58349"/>
    </ligand>
</feature>
<keyword evidence="17" id="KW-0413">Isomerase</keyword>